<feature type="transmembrane region" description="Helical" evidence="2">
    <location>
        <begin position="96"/>
        <end position="117"/>
    </location>
</feature>
<dbReference type="Proteomes" id="UP001595898">
    <property type="component" value="Unassembled WGS sequence"/>
</dbReference>
<dbReference type="EMBL" id="JBHSFA010000002">
    <property type="protein sequence ID" value="MFC4541062.1"/>
    <property type="molecule type" value="Genomic_DNA"/>
</dbReference>
<evidence type="ECO:0000313" key="4">
    <source>
        <dbReference type="EMBL" id="MFC4541062.1"/>
    </source>
</evidence>
<evidence type="ECO:0000313" key="5">
    <source>
        <dbReference type="Proteomes" id="UP001595898"/>
    </source>
</evidence>
<sequence>MNRRPVTGLVVAAVGVLAVALAAATLPSAVDPESGVGGGGDTGVGEGTGPGFGTPPPADRPVDALEIPFLSELLALLLLLAALAVLVSAVRNWRELVPVAIGVVALVALLLVAFLLLGELSVMPGESANESLGGDGLGGGDGGDGSIGSSDTTPLPFVVLLVLTVAVLGMLFAVARSSSADPESGSMDLVDGPDSDADRTAIGRVAGRAADRIERGDDVDNDVVRAWTEMTALLDVDRPETTTPGEFATAAVDAGMDPDDVRELTRLFEDVRYGEYSPTADRERRAVRVFRRIERAYGDDE</sequence>
<feature type="region of interest" description="Disordered" evidence="1">
    <location>
        <begin position="31"/>
        <end position="58"/>
    </location>
</feature>
<keyword evidence="2" id="KW-1133">Transmembrane helix</keyword>
<feature type="domain" description="Protein-glutamine gamma-glutamyltransferase-like C-terminal" evidence="3">
    <location>
        <begin position="225"/>
        <end position="291"/>
    </location>
</feature>
<proteinExistence type="predicted"/>
<evidence type="ECO:0000256" key="2">
    <source>
        <dbReference type="SAM" id="Phobius"/>
    </source>
</evidence>
<protein>
    <submittedName>
        <fullName evidence="4">DUF4129 domain-containing protein</fullName>
    </submittedName>
</protein>
<feature type="transmembrane region" description="Helical" evidence="2">
    <location>
        <begin position="155"/>
        <end position="175"/>
    </location>
</feature>
<evidence type="ECO:0000256" key="1">
    <source>
        <dbReference type="SAM" id="MobiDB-lite"/>
    </source>
</evidence>
<feature type="transmembrane region" description="Helical" evidence="2">
    <location>
        <begin position="69"/>
        <end position="89"/>
    </location>
</feature>
<evidence type="ECO:0000259" key="3">
    <source>
        <dbReference type="Pfam" id="PF13559"/>
    </source>
</evidence>
<reference evidence="4 5" key="1">
    <citation type="journal article" date="2019" name="Int. J. Syst. Evol. Microbiol.">
        <title>The Global Catalogue of Microorganisms (GCM) 10K type strain sequencing project: providing services to taxonomists for standard genome sequencing and annotation.</title>
        <authorList>
            <consortium name="The Broad Institute Genomics Platform"/>
            <consortium name="The Broad Institute Genome Sequencing Center for Infectious Disease"/>
            <person name="Wu L."/>
            <person name="Ma J."/>
        </authorList>
    </citation>
    <scope>NUCLEOTIDE SEQUENCE [LARGE SCALE GENOMIC DNA]</scope>
    <source>
        <strain evidence="4 5">WLHS5</strain>
    </source>
</reference>
<gene>
    <name evidence="4" type="ORF">ACFO5R_03850</name>
</gene>
<keyword evidence="2" id="KW-0812">Transmembrane</keyword>
<dbReference type="Pfam" id="PF13559">
    <property type="entry name" value="DUF4129"/>
    <property type="match status" value="1"/>
</dbReference>
<dbReference type="RefSeq" id="WP_250139210.1">
    <property type="nucleotide sequence ID" value="NZ_JALIQP010000001.1"/>
</dbReference>
<dbReference type="InterPro" id="IPR025403">
    <property type="entry name" value="TgpA-like_C"/>
</dbReference>
<feature type="compositionally biased region" description="Gly residues" evidence="1">
    <location>
        <begin position="35"/>
        <end position="52"/>
    </location>
</feature>
<comment type="caution">
    <text evidence="4">The sequence shown here is derived from an EMBL/GenBank/DDBJ whole genome shotgun (WGS) entry which is preliminary data.</text>
</comment>
<organism evidence="4 5">
    <name type="scientific">Halosolutus amylolyticus</name>
    <dbReference type="NCBI Taxonomy" id="2932267"/>
    <lineage>
        <taxon>Archaea</taxon>
        <taxon>Methanobacteriati</taxon>
        <taxon>Methanobacteriota</taxon>
        <taxon>Stenosarchaea group</taxon>
        <taxon>Halobacteria</taxon>
        <taxon>Halobacteriales</taxon>
        <taxon>Natrialbaceae</taxon>
        <taxon>Halosolutus</taxon>
    </lineage>
</organism>
<keyword evidence="2" id="KW-0472">Membrane</keyword>
<keyword evidence="5" id="KW-1185">Reference proteome</keyword>
<name>A0ABD5PKG1_9EURY</name>
<dbReference type="AlphaFoldDB" id="A0ABD5PKG1"/>
<accession>A0ABD5PKG1</accession>